<gene>
    <name evidence="5" type="ORF">C5O68_01300</name>
    <name evidence="4" type="ORF">C5O69_09155</name>
    <name evidence="2" type="ORF">ERS021757_01674</name>
    <name evidence="3" type="ORF">IAI20_04835</name>
</gene>
<dbReference type="Proteomes" id="UP000743672">
    <property type="component" value="Unassembled WGS sequence"/>
</dbReference>
<evidence type="ECO:0000313" key="8">
    <source>
        <dbReference type="Proteomes" id="UP000266144"/>
    </source>
</evidence>
<evidence type="ECO:0000313" key="3">
    <source>
        <dbReference type="EMBL" id="MBF9673438.1"/>
    </source>
</evidence>
<dbReference type="CDD" id="cd00093">
    <property type="entry name" value="HTH_XRE"/>
    <property type="match status" value="1"/>
</dbReference>
<feature type="domain" description="HTH cro/C1-type" evidence="1">
    <location>
        <begin position="16"/>
        <end position="38"/>
    </location>
</feature>
<dbReference type="EMBL" id="CMJT01000017">
    <property type="protein sequence ID" value="CKB12185.1"/>
    <property type="molecule type" value="Genomic_DNA"/>
</dbReference>
<dbReference type="AlphaFoldDB" id="A0A0T8TK09"/>
<dbReference type="SUPFAM" id="SSF47413">
    <property type="entry name" value="lambda repressor-like DNA-binding domains"/>
    <property type="match status" value="1"/>
</dbReference>
<evidence type="ECO:0000313" key="4">
    <source>
        <dbReference type="EMBL" id="RJP09819.1"/>
    </source>
</evidence>
<name>A0A0T8TK09_9STRE</name>
<reference evidence="3" key="5">
    <citation type="journal article" date="2020" name="J. Clin. Microbiol.">
        <title>Streptococcus pseudopneumoniae: Use of whole genome sequences to validate methods used for identification.</title>
        <authorList>
            <person name="Jensen C.S."/>
            <person name="Iversen K.H."/>
            <person name="Dargis R."/>
            <person name="Shewmaker P."/>
            <person name="Rasmussen S."/>
            <person name="Christensen J.J."/>
            <person name="Nielsen X.C."/>
        </authorList>
    </citation>
    <scope>NUCLEOTIDE SEQUENCE</scope>
    <source>
        <strain evidence="3">256-03</strain>
    </source>
</reference>
<dbReference type="Proteomes" id="UP000265600">
    <property type="component" value="Unassembled WGS sequence"/>
</dbReference>
<sequence>MKFFEENYSHELPTRIKNLRKKHNITQSELSNAGQVSQVEKEKQQVTTSILLYLNTQTDLDYKEIIFGDIAKLVENMFYHCFGSILFRDLETVNKRMNSLSDDDLISIQSSCLRLSKTFANFNIQRKKFLISDETEKIIHNGKKVIKKSKKINQFQQQWTHTPS</sequence>
<reference evidence="5" key="4">
    <citation type="submission" date="2018-02" db="EMBL/GenBank/DDBJ databases">
        <authorList>
            <person name="Cohen D.B."/>
            <person name="Kent A.D."/>
        </authorList>
    </citation>
    <scope>NUCLEOTIDE SEQUENCE</scope>
    <source>
        <strain evidence="4">Spain3473</strain>
        <strain evidence="5">Spain939</strain>
    </source>
</reference>
<dbReference type="EMBL" id="PTTJ01000110">
    <property type="protein sequence ID" value="RJP09819.1"/>
    <property type="molecule type" value="Genomic_DNA"/>
</dbReference>
<dbReference type="Proteomes" id="UP000266144">
    <property type="component" value="Unassembled WGS sequence"/>
</dbReference>
<evidence type="ECO:0000313" key="2">
    <source>
        <dbReference type="EMBL" id="CKB12185.1"/>
    </source>
</evidence>
<accession>A0A0T8TK09</accession>
<dbReference type="InterPro" id="IPR001387">
    <property type="entry name" value="Cro/C1-type_HTH"/>
</dbReference>
<evidence type="ECO:0000313" key="7">
    <source>
        <dbReference type="Proteomes" id="UP000265600"/>
    </source>
</evidence>
<evidence type="ECO:0000259" key="1">
    <source>
        <dbReference type="PROSITE" id="PS50943"/>
    </source>
</evidence>
<reference evidence="7 8" key="3">
    <citation type="submission" date="2018-02" db="EMBL/GenBank/DDBJ databases">
        <authorList>
            <person name="Handem S."/>
        </authorList>
    </citation>
    <scope>NUCLEOTIDE SEQUENCE [LARGE SCALE GENOMIC DNA]</scope>
    <source>
        <strain evidence="7">Spain3473</strain>
        <strain evidence="8">Spain939</strain>
    </source>
</reference>
<dbReference type="GO" id="GO:0003677">
    <property type="term" value="F:DNA binding"/>
    <property type="evidence" value="ECO:0007669"/>
    <property type="project" value="InterPro"/>
</dbReference>
<evidence type="ECO:0000313" key="5">
    <source>
        <dbReference type="EMBL" id="RJP84360.1"/>
    </source>
</evidence>
<reference evidence="2" key="1">
    <citation type="submission" date="2015-03" db="EMBL/GenBank/DDBJ databases">
        <authorList>
            <person name="Murphy D."/>
        </authorList>
    </citation>
    <scope>NUCLEOTIDE SEQUENCE [LARGE SCALE GENOMIC DNA]</scope>
    <source>
        <strain evidence="2">SMRU2248</strain>
    </source>
</reference>
<reference evidence="6" key="2">
    <citation type="submission" date="2015-03" db="EMBL/GenBank/DDBJ databases">
        <authorList>
            <consortium name="Pathogen Informatics"/>
        </authorList>
    </citation>
    <scope>NUCLEOTIDE SEQUENCE [LARGE SCALE GENOMIC DNA]</scope>
    <source>
        <strain evidence="6">SMRU2248</strain>
    </source>
</reference>
<dbReference type="EMBL" id="JACSZI010000015">
    <property type="protein sequence ID" value="MBF9673438.1"/>
    <property type="molecule type" value="Genomic_DNA"/>
</dbReference>
<dbReference type="PROSITE" id="PS50943">
    <property type="entry name" value="HTH_CROC1"/>
    <property type="match status" value="1"/>
</dbReference>
<organism evidence="5 8">
    <name type="scientific">Streptococcus pseudopneumoniae</name>
    <dbReference type="NCBI Taxonomy" id="257758"/>
    <lineage>
        <taxon>Bacteria</taxon>
        <taxon>Bacillati</taxon>
        <taxon>Bacillota</taxon>
        <taxon>Bacilli</taxon>
        <taxon>Lactobacillales</taxon>
        <taxon>Streptococcaceae</taxon>
        <taxon>Streptococcus</taxon>
    </lineage>
</organism>
<proteinExistence type="predicted"/>
<protein>
    <submittedName>
        <fullName evidence="3">Helix-turn-helix transcriptional regulator</fullName>
    </submittedName>
    <submittedName>
        <fullName evidence="5">XRE family transcriptional regulator</fullName>
    </submittedName>
</protein>
<dbReference type="InterPro" id="IPR010982">
    <property type="entry name" value="Lambda_DNA-bd_dom_sf"/>
</dbReference>
<dbReference type="Proteomes" id="UP000041827">
    <property type="component" value="Unassembled WGS sequence"/>
</dbReference>
<dbReference type="EMBL" id="PTQV01000005">
    <property type="protein sequence ID" value="RJP84360.1"/>
    <property type="molecule type" value="Genomic_DNA"/>
</dbReference>
<evidence type="ECO:0000313" key="6">
    <source>
        <dbReference type="Proteomes" id="UP000041827"/>
    </source>
</evidence>
<accession>A0A1S9ZRZ2</accession>